<dbReference type="Proteomes" id="UP001309448">
    <property type="component" value="Unassembled WGS sequence"/>
</dbReference>
<dbReference type="EMBL" id="JARMDB010000009">
    <property type="protein sequence ID" value="MED1566973.1"/>
    <property type="molecule type" value="Genomic_DNA"/>
</dbReference>
<feature type="transmembrane region" description="Helical" evidence="1">
    <location>
        <begin position="59"/>
        <end position="78"/>
    </location>
</feature>
<evidence type="ECO:0000313" key="2">
    <source>
        <dbReference type="EMBL" id="MED1566973.1"/>
    </source>
</evidence>
<keyword evidence="1" id="KW-0472">Membrane</keyword>
<proteinExistence type="predicted"/>
<evidence type="ECO:0000256" key="1">
    <source>
        <dbReference type="SAM" id="Phobius"/>
    </source>
</evidence>
<gene>
    <name evidence="2" type="ORF">P4U88_13575</name>
</gene>
<keyword evidence="3" id="KW-1185">Reference proteome</keyword>
<reference evidence="2 3" key="1">
    <citation type="submission" date="2023-03" db="EMBL/GenBank/DDBJ databases">
        <title>Bacillus Genome Sequencing.</title>
        <authorList>
            <person name="Dunlap C."/>
        </authorList>
    </citation>
    <scope>NUCLEOTIDE SEQUENCE [LARGE SCALE GENOMIC DNA]</scope>
    <source>
        <strain evidence="2 3">B-615</strain>
    </source>
</reference>
<organism evidence="2 3">
    <name type="scientific">Bacillus paramycoides</name>
    <dbReference type="NCBI Taxonomy" id="2026194"/>
    <lineage>
        <taxon>Bacteria</taxon>
        <taxon>Bacillati</taxon>
        <taxon>Bacillota</taxon>
        <taxon>Bacilli</taxon>
        <taxon>Bacillales</taxon>
        <taxon>Bacillaceae</taxon>
        <taxon>Bacillus</taxon>
        <taxon>Bacillus cereus group</taxon>
    </lineage>
</organism>
<sequence>MRYNKSAQQVLNFFKTGSKAPFPEGAFFFRKLLIMILFNDKIYSKVIIIIKKGWCVNMVYALVAGTVVIYVGVTKYVLNGVGTTK</sequence>
<keyword evidence="1" id="KW-0812">Transmembrane</keyword>
<evidence type="ECO:0000313" key="3">
    <source>
        <dbReference type="Proteomes" id="UP001309448"/>
    </source>
</evidence>
<keyword evidence="1" id="KW-1133">Transmembrane helix</keyword>
<protein>
    <submittedName>
        <fullName evidence="2">Uncharacterized protein</fullName>
    </submittedName>
</protein>
<comment type="caution">
    <text evidence="2">The sequence shown here is derived from an EMBL/GenBank/DDBJ whole genome shotgun (WGS) entry which is preliminary data.</text>
</comment>
<dbReference type="RefSeq" id="WP_327920120.1">
    <property type="nucleotide sequence ID" value="NZ_JARMDB010000009.1"/>
</dbReference>
<name>A0ABU6MZM6_9BACI</name>
<accession>A0ABU6MZM6</accession>